<dbReference type="Pfam" id="PF26002">
    <property type="entry name" value="Beta-barrel_AprE"/>
    <property type="match status" value="1"/>
</dbReference>
<comment type="subcellular location">
    <subcellularLocation>
        <location evidence="1">Membrane</location>
        <topology evidence="1">Single-pass membrane protein</topology>
    </subcellularLocation>
</comment>
<dbReference type="EMBL" id="VDGE01000011">
    <property type="protein sequence ID" value="TNC73939.1"/>
    <property type="molecule type" value="Genomic_DNA"/>
</dbReference>
<dbReference type="Proteomes" id="UP000305681">
    <property type="component" value="Unassembled WGS sequence"/>
</dbReference>
<feature type="domain" description="AprE-like beta-barrel" evidence="10">
    <location>
        <begin position="318"/>
        <end position="413"/>
    </location>
</feature>
<dbReference type="InterPro" id="IPR058982">
    <property type="entry name" value="Beta-barrel_AprE"/>
</dbReference>
<dbReference type="PROSITE" id="PS00543">
    <property type="entry name" value="HLYD_FAMILY"/>
    <property type="match status" value="1"/>
</dbReference>
<dbReference type="InterPro" id="IPR050739">
    <property type="entry name" value="MFP"/>
</dbReference>
<proteinExistence type="inferred from homology"/>
<evidence type="ECO:0000259" key="10">
    <source>
        <dbReference type="Pfam" id="PF26002"/>
    </source>
</evidence>
<sequence length="435" mass="48198">MNDRSSASIPAPFPATQVIPLFRQQAIEHLGNKQYGTVLLARPISHLFLTWLFFAIALAIVAFFIFFSTTRKAQSQGVLLPTSGVIRVMPGQAGVIAAVRVKEGQAVRAGEVLFVLSGERSSANAGAPQQVVSTLLKSRRDSYDAELQQSRLQSRQRMAAGQRRASDLAAEIGRMDDQIALQQRRVTLAEQSYQRYGDLHATHYISSAQLQDKQAELLDQHQRLAELQRIKSASQRDLATTEADVRDLQVQAQRDTEDLQRNATEIEQELTENEARREILVRAAQDGMVTAITTELGQTVTANSVLASVLPQGAQLEAEIYAPSRSVGFIKPGMTVLLRYQAYPYQKFGQYPALVREVASTSLRPEELAVPGAVSGTHGEPLYRIRLSLQRQSVQAYGETLPLKSGMLVDASVLLEQRRLYEWVLEPLFSISGRL</sequence>
<dbReference type="PRINTS" id="PR01490">
    <property type="entry name" value="RTXTOXIND"/>
</dbReference>
<dbReference type="InterPro" id="IPR058647">
    <property type="entry name" value="BSH_CzcB-like"/>
</dbReference>
<dbReference type="PANTHER" id="PTHR30386:SF28">
    <property type="entry name" value="EXPORTED PROTEIN"/>
    <property type="match status" value="1"/>
</dbReference>
<accession>A0A5C4NNH9</accession>
<feature type="coiled-coil region" evidence="7">
    <location>
        <begin position="210"/>
        <end position="276"/>
    </location>
</feature>
<dbReference type="RefSeq" id="WP_139092072.1">
    <property type="nucleotide sequence ID" value="NZ_VDGE01000011.1"/>
</dbReference>
<organism evidence="11 12">
    <name type="scientific">Janthinobacterium lividum</name>
    <dbReference type="NCBI Taxonomy" id="29581"/>
    <lineage>
        <taxon>Bacteria</taxon>
        <taxon>Pseudomonadati</taxon>
        <taxon>Pseudomonadota</taxon>
        <taxon>Betaproteobacteria</taxon>
        <taxon>Burkholderiales</taxon>
        <taxon>Oxalobacteraceae</taxon>
        <taxon>Janthinobacterium</taxon>
    </lineage>
</organism>
<protein>
    <submittedName>
        <fullName evidence="11">HlyD family efflux transporter periplasmic adaptor subunit</fullName>
    </submittedName>
</protein>
<evidence type="ECO:0000313" key="11">
    <source>
        <dbReference type="EMBL" id="TNC73939.1"/>
    </source>
</evidence>
<dbReference type="PANTHER" id="PTHR30386">
    <property type="entry name" value="MEMBRANE FUSION SUBUNIT OF EMRAB-TOLC MULTIDRUG EFFLUX PUMP"/>
    <property type="match status" value="1"/>
</dbReference>
<comment type="caution">
    <text evidence="11">The sequence shown here is derived from an EMBL/GenBank/DDBJ whole genome shotgun (WGS) entry which is preliminary data.</text>
</comment>
<feature type="domain" description="CzcB-like barrel-sandwich hybrid" evidence="9">
    <location>
        <begin position="86"/>
        <end position="306"/>
    </location>
</feature>
<keyword evidence="7" id="KW-0175">Coiled coil</keyword>
<dbReference type="Gene3D" id="2.40.50.100">
    <property type="match status" value="1"/>
</dbReference>
<name>A0A5C4NNH9_9BURK</name>
<evidence type="ECO:0000256" key="1">
    <source>
        <dbReference type="ARBA" id="ARBA00004167"/>
    </source>
</evidence>
<gene>
    <name evidence="11" type="ORF">FHI69_22480</name>
</gene>
<evidence type="ECO:0000256" key="4">
    <source>
        <dbReference type="ARBA" id="ARBA00022692"/>
    </source>
</evidence>
<keyword evidence="5 8" id="KW-1133">Transmembrane helix</keyword>
<evidence type="ECO:0000256" key="7">
    <source>
        <dbReference type="SAM" id="Coils"/>
    </source>
</evidence>
<evidence type="ECO:0000313" key="12">
    <source>
        <dbReference type="Proteomes" id="UP000305681"/>
    </source>
</evidence>
<comment type="similarity">
    <text evidence="2">Belongs to the membrane fusion protein (MFP) (TC 8.A.1) family.</text>
</comment>
<feature type="transmembrane region" description="Helical" evidence="8">
    <location>
        <begin position="48"/>
        <end position="67"/>
    </location>
</feature>
<dbReference type="AlphaFoldDB" id="A0A5C4NNH9"/>
<evidence type="ECO:0000256" key="2">
    <source>
        <dbReference type="ARBA" id="ARBA00009477"/>
    </source>
</evidence>
<evidence type="ECO:0000256" key="3">
    <source>
        <dbReference type="ARBA" id="ARBA00022448"/>
    </source>
</evidence>
<dbReference type="GO" id="GO:0016020">
    <property type="term" value="C:membrane"/>
    <property type="evidence" value="ECO:0007669"/>
    <property type="project" value="UniProtKB-SubCell"/>
</dbReference>
<evidence type="ECO:0000259" key="9">
    <source>
        <dbReference type="Pfam" id="PF25973"/>
    </source>
</evidence>
<evidence type="ECO:0000256" key="8">
    <source>
        <dbReference type="SAM" id="Phobius"/>
    </source>
</evidence>
<evidence type="ECO:0000256" key="6">
    <source>
        <dbReference type="ARBA" id="ARBA00023136"/>
    </source>
</evidence>
<evidence type="ECO:0000256" key="5">
    <source>
        <dbReference type="ARBA" id="ARBA00022989"/>
    </source>
</evidence>
<keyword evidence="4 8" id="KW-0812">Transmembrane</keyword>
<keyword evidence="3" id="KW-0813">Transport</keyword>
<reference evidence="11 12" key="1">
    <citation type="submission" date="2019-06" db="EMBL/GenBank/DDBJ databases">
        <title>Genome sequence of Janthinobacterium lividum UCD_MED1.</title>
        <authorList>
            <person name="De Leon M.E."/>
            <person name="Jospin G."/>
        </authorList>
    </citation>
    <scope>NUCLEOTIDE SEQUENCE [LARGE SCALE GENOMIC DNA]</scope>
    <source>
        <strain evidence="11 12">UCD_MED1</strain>
    </source>
</reference>
<keyword evidence="6 8" id="KW-0472">Membrane</keyword>
<dbReference type="Pfam" id="PF25973">
    <property type="entry name" value="BSH_CzcB"/>
    <property type="match status" value="1"/>
</dbReference>
<dbReference type="InterPro" id="IPR006144">
    <property type="entry name" value="Secretion_HlyD_CS"/>
</dbReference>
<dbReference type="GO" id="GO:0009306">
    <property type="term" value="P:protein secretion"/>
    <property type="evidence" value="ECO:0007669"/>
    <property type="project" value="InterPro"/>
</dbReference>